<dbReference type="AlphaFoldDB" id="A0A806U8W8"/>
<dbReference type="EMBL" id="CP010586">
    <property type="protein sequence ID" value="AKP78673.1"/>
    <property type="molecule type" value="Genomic_DNA"/>
</dbReference>
<evidence type="ECO:0000256" key="1">
    <source>
        <dbReference type="ARBA" id="ARBA00004496"/>
    </source>
</evidence>
<feature type="domain" description="PTS EIIA type-1" evidence="7">
    <location>
        <begin position="1"/>
        <end position="96"/>
    </location>
</feature>
<dbReference type="RefSeq" id="WP_049165925.1">
    <property type="nucleotide sequence ID" value="NZ_CP010586.1"/>
</dbReference>
<keyword evidence="5" id="KW-0598">Phosphotransferase system</keyword>
<dbReference type="InterPro" id="IPR011055">
    <property type="entry name" value="Dup_hybrid_motif"/>
</dbReference>
<protein>
    <submittedName>
        <fullName evidence="8">Glucose-specific phosphotransferase enzyme IIA component</fullName>
        <ecNumber evidence="8">2.7.1.-</ecNumber>
    </submittedName>
</protein>
<evidence type="ECO:0000256" key="2">
    <source>
        <dbReference type="ARBA" id="ARBA00022448"/>
    </source>
</evidence>
<sequence>MVSFYALPHAKEIYAPIEGVIDSIFPTKHAFTMKTDSGISILVHIGTDTVQLEGIPFELSANEGDHVKSGDLLGTADFEYIKDKGKGIEVYVVFPELDDSKELTLTKRDRVSSQDIIGTI</sequence>
<dbReference type="GO" id="GO:0016301">
    <property type="term" value="F:kinase activity"/>
    <property type="evidence" value="ECO:0007669"/>
    <property type="project" value="UniProtKB-KW"/>
</dbReference>
<dbReference type="Pfam" id="PF00358">
    <property type="entry name" value="PTS_EIIA_1"/>
    <property type="match status" value="1"/>
</dbReference>
<evidence type="ECO:0000313" key="9">
    <source>
        <dbReference type="Proteomes" id="UP000036410"/>
    </source>
</evidence>
<dbReference type="GO" id="GO:0005737">
    <property type="term" value="C:cytoplasm"/>
    <property type="evidence" value="ECO:0007669"/>
    <property type="project" value="UniProtKB-SubCell"/>
</dbReference>
<dbReference type="EC" id="2.7.1.-" evidence="8"/>
<reference evidence="8 9" key="1">
    <citation type="submission" date="2015-01" db="EMBL/GenBank/DDBJ databases">
        <title>Genome sequence of bacillus megaterium Q3.</title>
        <authorList>
            <person name="Wang Y."/>
            <person name="Luo K."/>
            <person name="Bai L."/>
            <person name="Luo F."/>
        </authorList>
    </citation>
    <scope>NUCLEOTIDE SEQUENCE [LARGE SCALE GENOMIC DNA]</scope>
    <source>
        <strain evidence="8 9">Q3</strain>
    </source>
</reference>
<dbReference type="GO" id="GO:0009401">
    <property type="term" value="P:phosphoenolpyruvate-dependent sugar phosphotransferase system"/>
    <property type="evidence" value="ECO:0007669"/>
    <property type="project" value="UniProtKB-KW"/>
</dbReference>
<dbReference type="InterPro" id="IPR050890">
    <property type="entry name" value="PTS_EIIA_component"/>
</dbReference>
<evidence type="ECO:0000256" key="3">
    <source>
        <dbReference type="ARBA" id="ARBA00022597"/>
    </source>
</evidence>
<keyword evidence="6" id="KW-0418">Kinase</keyword>
<evidence type="ECO:0000256" key="4">
    <source>
        <dbReference type="ARBA" id="ARBA00022679"/>
    </source>
</evidence>
<proteinExistence type="predicted"/>
<organism evidence="8 9">
    <name type="scientific">Priestia megaterium Q3</name>
    <dbReference type="NCBI Taxonomy" id="1452722"/>
    <lineage>
        <taxon>Bacteria</taxon>
        <taxon>Bacillati</taxon>
        <taxon>Bacillota</taxon>
        <taxon>Bacilli</taxon>
        <taxon>Bacillales</taxon>
        <taxon>Bacillaceae</taxon>
        <taxon>Priestia</taxon>
    </lineage>
</organism>
<dbReference type="PANTHER" id="PTHR45008">
    <property type="entry name" value="PTS SYSTEM GLUCOSE-SPECIFIC EIIA COMPONENT"/>
    <property type="match status" value="1"/>
</dbReference>
<dbReference type="PANTHER" id="PTHR45008:SF1">
    <property type="entry name" value="PTS SYSTEM GLUCOSE-SPECIFIC EIIA COMPONENT"/>
    <property type="match status" value="1"/>
</dbReference>
<keyword evidence="4 8" id="KW-0808">Transferase</keyword>
<dbReference type="SUPFAM" id="SSF51261">
    <property type="entry name" value="Duplicated hybrid motif"/>
    <property type="match status" value="1"/>
</dbReference>
<keyword evidence="3" id="KW-0762">Sugar transport</keyword>
<dbReference type="PROSITE" id="PS51093">
    <property type="entry name" value="PTS_EIIA_TYPE_1"/>
    <property type="match status" value="1"/>
</dbReference>
<evidence type="ECO:0000256" key="5">
    <source>
        <dbReference type="ARBA" id="ARBA00022683"/>
    </source>
</evidence>
<name>A0A806U8W8_PRIMG</name>
<dbReference type="Proteomes" id="UP000036410">
    <property type="component" value="Chromosome"/>
</dbReference>
<evidence type="ECO:0000256" key="6">
    <source>
        <dbReference type="ARBA" id="ARBA00022777"/>
    </source>
</evidence>
<accession>A0A806U8W8</accession>
<evidence type="ECO:0000313" key="8">
    <source>
        <dbReference type="EMBL" id="AKP78673.1"/>
    </source>
</evidence>
<evidence type="ECO:0000259" key="7">
    <source>
        <dbReference type="PROSITE" id="PS51093"/>
    </source>
</evidence>
<dbReference type="InterPro" id="IPR001127">
    <property type="entry name" value="PTS_EIIA_1_perm"/>
</dbReference>
<keyword evidence="2" id="KW-0813">Transport</keyword>
<dbReference type="Gene3D" id="2.70.70.10">
    <property type="entry name" value="Glucose Permease (Domain IIA)"/>
    <property type="match status" value="1"/>
</dbReference>
<comment type="subcellular location">
    <subcellularLocation>
        <location evidence="1">Cytoplasm</location>
    </subcellularLocation>
</comment>
<gene>
    <name evidence="8" type="primary">crr_1</name>
    <name evidence="8" type="ORF">AS52_03712</name>
</gene>